<dbReference type="VEuPathDB" id="VectorBase:AARA21_004014"/>
<name>A0A453YJE5_ANOAR</name>
<reference evidence="1" key="1">
    <citation type="submission" date="2022-08" db="UniProtKB">
        <authorList>
            <consortium name="EnsemblMetazoa"/>
        </authorList>
    </citation>
    <scope>IDENTIFICATION</scope>
    <source>
        <strain evidence="1">Dongola</strain>
    </source>
</reference>
<dbReference type="Gene3D" id="2.60.40.60">
    <property type="entry name" value="Cadherins"/>
    <property type="match status" value="1"/>
</dbReference>
<organism evidence="1 2">
    <name type="scientific">Anopheles arabiensis</name>
    <name type="common">Mosquito</name>
    <dbReference type="NCBI Taxonomy" id="7173"/>
    <lineage>
        <taxon>Eukaryota</taxon>
        <taxon>Metazoa</taxon>
        <taxon>Ecdysozoa</taxon>
        <taxon>Arthropoda</taxon>
        <taxon>Hexapoda</taxon>
        <taxon>Insecta</taxon>
        <taxon>Pterygota</taxon>
        <taxon>Neoptera</taxon>
        <taxon>Endopterygota</taxon>
        <taxon>Diptera</taxon>
        <taxon>Nematocera</taxon>
        <taxon>Culicoidea</taxon>
        <taxon>Culicidae</taxon>
        <taxon>Anophelinae</taxon>
        <taxon>Anopheles</taxon>
    </lineage>
</organism>
<keyword evidence="2" id="KW-1185">Reference proteome</keyword>
<dbReference type="GO" id="GO:0016020">
    <property type="term" value="C:membrane"/>
    <property type="evidence" value="ECO:0007669"/>
    <property type="project" value="InterPro"/>
</dbReference>
<protein>
    <submittedName>
        <fullName evidence="1">Uncharacterized protein</fullName>
    </submittedName>
</protein>
<dbReference type="EnsemblMetazoa" id="AARA017813-RA">
    <property type="protein sequence ID" value="AARA017813-PA"/>
    <property type="gene ID" value="AARA017813"/>
</dbReference>
<dbReference type="GO" id="GO:0005509">
    <property type="term" value="F:calcium ion binding"/>
    <property type="evidence" value="ECO:0007669"/>
    <property type="project" value="InterPro"/>
</dbReference>
<dbReference type="EMBL" id="APCN01002358">
    <property type="status" value="NOT_ANNOTATED_CDS"/>
    <property type="molecule type" value="Genomic_DNA"/>
</dbReference>
<proteinExistence type="predicted"/>
<dbReference type="CDD" id="cd11304">
    <property type="entry name" value="Cadherin_repeat"/>
    <property type="match status" value="1"/>
</dbReference>
<evidence type="ECO:0000313" key="1">
    <source>
        <dbReference type="EnsemblMetazoa" id="AARA017813-PA"/>
    </source>
</evidence>
<dbReference type="AlphaFoldDB" id="A0A453YJE5"/>
<dbReference type="InterPro" id="IPR015919">
    <property type="entry name" value="Cadherin-like_sf"/>
</dbReference>
<evidence type="ECO:0000313" key="2">
    <source>
        <dbReference type="Proteomes" id="UP000075840"/>
    </source>
</evidence>
<dbReference type="SUPFAM" id="SSF49313">
    <property type="entry name" value="Cadherin-like"/>
    <property type="match status" value="1"/>
</dbReference>
<sequence>MEPFRLIVIFMILSFCINVHAANIQAKNEAANDTTSVTVDSNYIPSFTKIPSAPIALNETYDQFNTAIAELEANTNLNDGTSIIFDLALDNDATSNIQNTFILEQVNNTAYIKLGGKLDYEKVQEYRITVRAMNVKG</sequence>
<dbReference type="VEuPathDB" id="VectorBase:AARA017813"/>
<dbReference type="Proteomes" id="UP000075840">
    <property type="component" value="Unassembled WGS sequence"/>
</dbReference>
<accession>A0A453YJE5</accession>